<feature type="domain" description="Aminoglycoside phosphotransferase" evidence="3">
    <location>
        <begin position="25"/>
        <end position="232"/>
    </location>
</feature>
<proteinExistence type="predicted"/>
<keyword evidence="5" id="KW-1185">Reference proteome</keyword>
<evidence type="ECO:0000256" key="1">
    <source>
        <dbReference type="ARBA" id="ARBA00022741"/>
    </source>
</evidence>
<dbReference type="Gene3D" id="3.90.1200.10">
    <property type="match status" value="1"/>
</dbReference>
<dbReference type="RefSeq" id="WP_210221444.1">
    <property type="nucleotide sequence ID" value="NZ_CP072801.1"/>
</dbReference>
<keyword evidence="1" id="KW-0547">Nucleotide-binding</keyword>
<dbReference type="Proteomes" id="UP000672039">
    <property type="component" value="Chromosome"/>
</dbReference>
<reference evidence="4 5" key="1">
    <citation type="submission" date="2021-04" db="EMBL/GenBank/DDBJ databases">
        <title>Genomics, taxonomy and metabolism of representatives of sulfur bacteria of the genus Thiothrix: Thiothrix fructosivorans QT, Thiothrix unzii A1T and three new species, Thiothrix subterranea sp. nov., Thiothrix litoralis sp. nov. and 'Candidatus Thiothrix anitrata' sp. nov.</title>
        <authorList>
            <person name="Ravin N.V."/>
            <person name="Smolyakov D."/>
            <person name="Rudenko T.S."/>
            <person name="Mardanov A.V."/>
            <person name="Beletsky A.V."/>
            <person name="Markov N.D."/>
            <person name="Fomenkov A.I."/>
            <person name="Roberts R.J."/>
            <person name="Karnachuk O.V."/>
            <person name="Novikov A."/>
            <person name="Grabovich M.Y."/>
        </authorList>
    </citation>
    <scope>NUCLEOTIDE SEQUENCE [LARGE SCALE GENOMIC DNA]</scope>
    <source>
        <strain evidence="4 5">AS</strain>
    </source>
</reference>
<sequence>MTQDTRLEQLTQWVNSLPGWEYSVLEPASADASFRRYFRVRGTEGTAICMDAPPDKEDIHPFVEVTRLLAATEVHVPQLLAQNLLDGFLLLEDLGNTSYLSQLSEATAKNLYADALQALLHLQQADCDNLPAYNEKTLRREMELMPEWFLKTHLGFRDAEIPHELIKQTFEHLIESAIGQPVAFVHRDYHSRNLMVTTENNPGIIDYQDALLGPATYDLVSLLRDCYIVWPQAQVEWWVNSYRKEAIALGILPPVDQQTYRQWFDLMGLQRHLKVLGIFARLNHRDGKPGYLDDLPRVLSYVLEIGSRYPETSELIEWMRSAGIPERIGTVDIPD</sequence>
<evidence type="ECO:0000256" key="2">
    <source>
        <dbReference type="ARBA" id="ARBA00022840"/>
    </source>
</evidence>
<dbReference type="InterPro" id="IPR002575">
    <property type="entry name" value="Aminoglycoside_PTrfase"/>
</dbReference>
<dbReference type="EMBL" id="CP072801">
    <property type="protein sequence ID" value="QTR45007.1"/>
    <property type="molecule type" value="Genomic_DNA"/>
</dbReference>
<evidence type="ECO:0000259" key="3">
    <source>
        <dbReference type="Pfam" id="PF01636"/>
    </source>
</evidence>
<evidence type="ECO:0000313" key="5">
    <source>
        <dbReference type="Proteomes" id="UP000672039"/>
    </source>
</evidence>
<dbReference type="Pfam" id="PF01636">
    <property type="entry name" value="APH"/>
    <property type="match status" value="1"/>
</dbReference>
<dbReference type="Gene3D" id="3.30.200.20">
    <property type="entry name" value="Phosphorylase Kinase, domain 1"/>
    <property type="match status" value="1"/>
</dbReference>
<organism evidence="4 5">
    <name type="scientific">Thiothrix litoralis</name>
    <dbReference type="NCBI Taxonomy" id="2891210"/>
    <lineage>
        <taxon>Bacteria</taxon>
        <taxon>Pseudomonadati</taxon>
        <taxon>Pseudomonadota</taxon>
        <taxon>Gammaproteobacteria</taxon>
        <taxon>Thiotrichales</taxon>
        <taxon>Thiotrichaceae</taxon>
        <taxon>Thiothrix</taxon>
    </lineage>
</organism>
<dbReference type="PANTHER" id="PTHR33540:SF1">
    <property type="entry name" value="N-ACETYLMURAMATE_N-ACETYLGLUCOSAMINE KINASE"/>
    <property type="match status" value="1"/>
</dbReference>
<name>A0ABX7WNS8_9GAMM</name>
<keyword evidence="2" id="KW-0067">ATP-binding</keyword>
<accession>A0ABX7WNS8</accession>
<gene>
    <name evidence="4" type="ORF">J9253_13425</name>
</gene>
<evidence type="ECO:0000313" key="4">
    <source>
        <dbReference type="EMBL" id="QTR45007.1"/>
    </source>
</evidence>
<dbReference type="SUPFAM" id="SSF56112">
    <property type="entry name" value="Protein kinase-like (PK-like)"/>
    <property type="match status" value="1"/>
</dbReference>
<dbReference type="InterPro" id="IPR011009">
    <property type="entry name" value="Kinase-like_dom_sf"/>
</dbReference>
<dbReference type="PANTHER" id="PTHR33540">
    <property type="entry name" value="TRNA THREONYLCARBAMOYLADENOSINE BIOSYNTHESIS PROTEIN TSAE"/>
    <property type="match status" value="1"/>
</dbReference>
<protein>
    <submittedName>
        <fullName evidence="4">Phosphotransferase</fullName>
    </submittedName>
</protein>